<dbReference type="EMBL" id="JAUJYN010000006">
    <property type="protein sequence ID" value="KAK1268943.1"/>
    <property type="molecule type" value="Genomic_DNA"/>
</dbReference>
<name>A0AAV9AXW6_ACOGR</name>
<keyword evidence="8" id="KW-1185">Reference proteome</keyword>
<dbReference type="GO" id="GO:0005634">
    <property type="term" value="C:nucleus"/>
    <property type="evidence" value="ECO:0007669"/>
    <property type="project" value="UniProtKB-SubCell"/>
</dbReference>
<evidence type="ECO:0000313" key="8">
    <source>
        <dbReference type="Proteomes" id="UP001179952"/>
    </source>
</evidence>
<evidence type="ECO:0000256" key="2">
    <source>
        <dbReference type="ARBA" id="ARBA00023015"/>
    </source>
</evidence>
<evidence type="ECO:0000256" key="1">
    <source>
        <dbReference type="ARBA" id="ARBA00004123"/>
    </source>
</evidence>
<accession>A0AAV9AXW6</accession>
<dbReference type="PRINTS" id="PR00404">
    <property type="entry name" value="MADSDOMAIN"/>
</dbReference>
<dbReference type="GO" id="GO:0046983">
    <property type="term" value="F:protein dimerization activity"/>
    <property type="evidence" value="ECO:0007669"/>
    <property type="project" value="InterPro"/>
</dbReference>
<dbReference type="Pfam" id="PF00319">
    <property type="entry name" value="SRF-TF"/>
    <property type="match status" value="1"/>
</dbReference>
<dbReference type="PROSITE" id="PS50066">
    <property type="entry name" value="MADS_BOX_2"/>
    <property type="match status" value="1"/>
</dbReference>
<keyword evidence="3" id="KW-0238">DNA-binding</keyword>
<dbReference type="SUPFAM" id="SSF55455">
    <property type="entry name" value="SRF-like"/>
    <property type="match status" value="1"/>
</dbReference>
<dbReference type="InterPro" id="IPR002100">
    <property type="entry name" value="TF_MADSbox"/>
</dbReference>
<keyword evidence="5" id="KW-0539">Nucleus</keyword>
<organism evidence="7 8">
    <name type="scientific">Acorus gramineus</name>
    <name type="common">Dwarf sweet flag</name>
    <dbReference type="NCBI Taxonomy" id="55184"/>
    <lineage>
        <taxon>Eukaryota</taxon>
        <taxon>Viridiplantae</taxon>
        <taxon>Streptophyta</taxon>
        <taxon>Embryophyta</taxon>
        <taxon>Tracheophyta</taxon>
        <taxon>Spermatophyta</taxon>
        <taxon>Magnoliopsida</taxon>
        <taxon>Liliopsida</taxon>
        <taxon>Acoraceae</taxon>
        <taxon>Acorus</taxon>
    </lineage>
</organism>
<dbReference type="GO" id="GO:0003677">
    <property type="term" value="F:DNA binding"/>
    <property type="evidence" value="ECO:0007669"/>
    <property type="project" value="UniProtKB-KW"/>
</dbReference>
<sequence length="270" mass="29990">MKKIEDRYALQVTFSKRKQGIFNKASELATLCGADVAVVLFSPAGNPYVFAQPSLDAVISSCSPSLLHHRPSTTASSVHRKQRVQQLLDERDHLLARIEAERARSRERKRPVEGLSLSEIQTLESFAEWVQDQEEAELWPVEGLSLSELPTLDVSAEWVKDQTEVAHWEGLSLSELQTLGSSAERVKDQTAEAAQWDGPVDGLSLSELQTLESSAVDALKPQEEFSAVVDEMEGLGYEGEEFDMDGFFADEMEGLGYEGDEFEIDAFFAT</sequence>
<evidence type="ECO:0000256" key="5">
    <source>
        <dbReference type="ARBA" id="ARBA00023242"/>
    </source>
</evidence>
<evidence type="ECO:0000313" key="7">
    <source>
        <dbReference type="EMBL" id="KAK1268943.1"/>
    </source>
</evidence>
<dbReference type="InterPro" id="IPR050142">
    <property type="entry name" value="MADS-box/MEF2_TF"/>
</dbReference>
<evidence type="ECO:0000256" key="4">
    <source>
        <dbReference type="ARBA" id="ARBA00023163"/>
    </source>
</evidence>
<comment type="caution">
    <text evidence="7">The sequence shown here is derived from an EMBL/GenBank/DDBJ whole genome shotgun (WGS) entry which is preliminary data.</text>
</comment>
<keyword evidence="4" id="KW-0804">Transcription</keyword>
<dbReference type="FunFam" id="3.40.1810.10:FF:000006">
    <property type="entry name" value="Agamous-like MADS-box protein AGL62"/>
    <property type="match status" value="1"/>
</dbReference>
<dbReference type="CDD" id="cd00120">
    <property type="entry name" value="MADS"/>
    <property type="match status" value="1"/>
</dbReference>
<dbReference type="AlphaFoldDB" id="A0AAV9AXW6"/>
<reference evidence="7" key="1">
    <citation type="journal article" date="2023" name="Nat. Commun.">
        <title>Diploid and tetraploid genomes of Acorus and the evolution of monocots.</title>
        <authorList>
            <person name="Ma L."/>
            <person name="Liu K.W."/>
            <person name="Li Z."/>
            <person name="Hsiao Y.Y."/>
            <person name="Qi Y."/>
            <person name="Fu T."/>
            <person name="Tang G.D."/>
            <person name="Zhang D."/>
            <person name="Sun W.H."/>
            <person name="Liu D.K."/>
            <person name="Li Y."/>
            <person name="Chen G.Z."/>
            <person name="Liu X.D."/>
            <person name="Liao X.Y."/>
            <person name="Jiang Y.T."/>
            <person name="Yu X."/>
            <person name="Hao Y."/>
            <person name="Huang J."/>
            <person name="Zhao X.W."/>
            <person name="Ke S."/>
            <person name="Chen Y.Y."/>
            <person name="Wu W.L."/>
            <person name="Hsu J.L."/>
            <person name="Lin Y.F."/>
            <person name="Huang M.D."/>
            <person name="Li C.Y."/>
            <person name="Huang L."/>
            <person name="Wang Z.W."/>
            <person name="Zhao X."/>
            <person name="Zhong W.Y."/>
            <person name="Peng D.H."/>
            <person name="Ahmad S."/>
            <person name="Lan S."/>
            <person name="Zhang J.S."/>
            <person name="Tsai W.C."/>
            <person name="Van de Peer Y."/>
            <person name="Liu Z.J."/>
        </authorList>
    </citation>
    <scope>NUCLEOTIDE SEQUENCE</scope>
    <source>
        <strain evidence="7">SCP</strain>
    </source>
</reference>
<dbReference type="InterPro" id="IPR036879">
    <property type="entry name" value="TF_MADSbox_sf"/>
</dbReference>
<feature type="domain" description="MADS-box" evidence="6">
    <location>
        <begin position="1"/>
        <end position="54"/>
    </location>
</feature>
<dbReference type="Proteomes" id="UP001179952">
    <property type="component" value="Unassembled WGS sequence"/>
</dbReference>
<gene>
    <name evidence="7" type="ORF">QJS04_geneDACA005336</name>
</gene>
<evidence type="ECO:0000259" key="6">
    <source>
        <dbReference type="PROSITE" id="PS50066"/>
    </source>
</evidence>
<evidence type="ECO:0000256" key="3">
    <source>
        <dbReference type="ARBA" id="ARBA00023125"/>
    </source>
</evidence>
<reference evidence="7" key="2">
    <citation type="submission" date="2023-06" db="EMBL/GenBank/DDBJ databases">
        <authorList>
            <person name="Ma L."/>
            <person name="Liu K.-W."/>
            <person name="Li Z."/>
            <person name="Hsiao Y.-Y."/>
            <person name="Qi Y."/>
            <person name="Fu T."/>
            <person name="Tang G."/>
            <person name="Zhang D."/>
            <person name="Sun W.-H."/>
            <person name="Liu D.-K."/>
            <person name="Li Y."/>
            <person name="Chen G.-Z."/>
            <person name="Liu X.-D."/>
            <person name="Liao X.-Y."/>
            <person name="Jiang Y.-T."/>
            <person name="Yu X."/>
            <person name="Hao Y."/>
            <person name="Huang J."/>
            <person name="Zhao X.-W."/>
            <person name="Ke S."/>
            <person name="Chen Y.-Y."/>
            <person name="Wu W.-L."/>
            <person name="Hsu J.-L."/>
            <person name="Lin Y.-F."/>
            <person name="Huang M.-D."/>
            <person name="Li C.-Y."/>
            <person name="Huang L."/>
            <person name="Wang Z.-W."/>
            <person name="Zhao X."/>
            <person name="Zhong W.-Y."/>
            <person name="Peng D.-H."/>
            <person name="Ahmad S."/>
            <person name="Lan S."/>
            <person name="Zhang J.-S."/>
            <person name="Tsai W.-C."/>
            <person name="Van De Peer Y."/>
            <person name="Liu Z.-J."/>
        </authorList>
    </citation>
    <scope>NUCLEOTIDE SEQUENCE</scope>
    <source>
        <strain evidence="7">SCP</strain>
        <tissue evidence="7">Leaves</tissue>
    </source>
</reference>
<keyword evidence="2" id="KW-0805">Transcription regulation</keyword>
<dbReference type="PANTHER" id="PTHR48019">
    <property type="entry name" value="SERUM RESPONSE FACTOR HOMOLOG"/>
    <property type="match status" value="1"/>
</dbReference>
<dbReference type="Gene3D" id="3.40.1810.10">
    <property type="entry name" value="Transcription factor, MADS-box"/>
    <property type="match status" value="1"/>
</dbReference>
<dbReference type="SMART" id="SM00432">
    <property type="entry name" value="MADS"/>
    <property type="match status" value="1"/>
</dbReference>
<comment type="subcellular location">
    <subcellularLocation>
        <location evidence="1">Nucleus</location>
    </subcellularLocation>
</comment>
<proteinExistence type="predicted"/>
<protein>
    <submittedName>
        <fullName evidence="7">Agamous-like MADS-box protein AGL62</fullName>
    </submittedName>
</protein>